<evidence type="ECO:0000313" key="3">
    <source>
        <dbReference type="Proteomes" id="UP000535415"/>
    </source>
</evidence>
<dbReference type="InterPro" id="IPR053202">
    <property type="entry name" value="EGF_Rcpt_Signaling_Reg"/>
</dbReference>
<gene>
    <name evidence="2" type="ORF">FHS72_000721</name>
</gene>
<dbReference type="Pfam" id="PF05050">
    <property type="entry name" value="Methyltransf_21"/>
    <property type="match status" value="1"/>
</dbReference>
<sequence length="256" mass="28682">MISQRRLDEIRRELTKAQSEIGQALKGEKSRKRADLNRKVHEIRQMLSPRYAFMSQAGQDVVVDRILKQKTGGTFIDVGGYDGVTGSNTIFFEKWRGWTGVLVEPVAANLTRAKAARSCPCLGYAVADQEGTADFITVTEGFTQMSGLSNSYDDAMLKRVRENPRHKETTIKVPTKPLAAILNEAKIQHPDFISLDIEGGELAALQGFPFADHRVGVWSIENNIGNRDILDLMHEHNYDLIDFCGPDEIYALRKSQ</sequence>
<dbReference type="PANTHER" id="PTHR34009">
    <property type="entry name" value="PROTEIN STAR"/>
    <property type="match status" value="1"/>
</dbReference>
<dbReference type="GO" id="GO:0008168">
    <property type="term" value="F:methyltransferase activity"/>
    <property type="evidence" value="ECO:0007669"/>
    <property type="project" value="UniProtKB-KW"/>
</dbReference>
<dbReference type="PANTHER" id="PTHR34009:SF2">
    <property type="entry name" value="PROTEIN STAR"/>
    <property type="match status" value="1"/>
</dbReference>
<feature type="domain" description="Methyltransferase FkbM" evidence="1">
    <location>
        <begin position="77"/>
        <end position="239"/>
    </location>
</feature>
<dbReference type="EMBL" id="JACIJM010000002">
    <property type="protein sequence ID" value="MBB5721114.1"/>
    <property type="molecule type" value="Genomic_DNA"/>
</dbReference>
<dbReference type="GO" id="GO:0005886">
    <property type="term" value="C:plasma membrane"/>
    <property type="evidence" value="ECO:0007669"/>
    <property type="project" value="TreeGrafter"/>
</dbReference>
<organism evidence="2 3">
    <name type="scientific">Yoonia ponticola</name>
    <dbReference type="NCBI Taxonomy" id="1524255"/>
    <lineage>
        <taxon>Bacteria</taxon>
        <taxon>Pseudomonadati</taxon>
        <taxon>Pseudomonadota</taxon>
        <taxon>Alphaproteobacteria</taxon>
        <taxon>Rhodobacterales</taxon>
        <taxon>Paracoccaceae</taxon>
        <taxon>Yoonia</taxon>
    </lineage>
</organism>
<name>A0A7W9BIF4_9RHOB</name>
<dbReference type="GO" id="GO:0032259">
    <property type="term" value="P:methylation"/>
    <property type="evidence" value="ECO:0007669"/>
    <property type="project" value="UniProtKB-KW"/>
</dbReference>
<dbReference type="GO" id="GO:0006888">
    <property type="term" value="P:endoplasmic reticulum to Golgi vesicle-mediated transport"/>
    <property type="evidence" value="ECO:0007669"/>
    <property type="project" value="TreeGrafter"/>
</dbReference>
<keyword evidence="2" id="KW-0489">Methyltransferase</keyword>
<dbReference type="AlphaFoldDB" id="A0A7W9BIF4"/>
<dbReference type="InterPro" id="IPR006342">
    <property type="entry name" value="FkbM_mtfrase"/>
</dbReference>
<dbReference type="Proteomes" id="UP000535415">
    <property type="component" value="Unassembled WGS sequence"/>
</dbReference>
<dbReference type="NCBIfam" id="TIGR01444">
    <property type="entry name" value="fkbM_fam"/>
    <property type="match status" value="1"/>
</dbReference>
<reference evidence="2 3" key="1">
    <citation type="submission" date="2020-08" db="EMBL/GenBank/DDBJ databases">
        <title>Genomic Encyclopedia of Type Strains, Phase IV (KMG-IV): sequencing the most valuable type-strain genomes for metagenomic binning, comparative biology and taxonomic classification.</title>
        <authorList>
            <person name="Goeker M."/>
        </authorList>
    </citation>
    <scope>NUCLEOTIDE SEQUENCE [LARGE SCALE GENOMIC DNA]</scope>
    <source>
        <strain evidence="2 3">DSM 101064</strain>
    </source>
</reference>
<dbReference type="GO" id="GO:0016197">
    <property type="term" value="P:endosomal transport"/>
    <property type="evidence" value="ECO:0007669"/>
    <property type="project" value="TreeGrafter"/>
</dbReference>
<evidence type="ECO:0000313" key="2">
    <source>
        <dbReference type="EMBL" id="MBB5721114.1"/>
    </source>
</evidence>
<protein>
    <submittedName>
        <fullName evidence="2">FkbM family methyltransferase</fullName>
    </submittedName>
</protein>
<keyword evidence="3" id="KW-1185">Reference proteome</keyword>
<comment type="caution">
    <text evidence="2">The sequence shown here is derived from an EMBL/GenBank/DDBJ whole genome shotgun (WGS) entry which is preliminary data.</text>
</comment>
<dbReference type="InterPro" id="IPR029063">
    <property type="entry name" value="SAM-dependent_MTases_sf"/>
</dbReference>
<accession>A0A7W9BIF4</accession>
<dbReference type="GO" id="GO:0005737">
    <property type="term" value="C:cytoplasm"/>
    <property type="evidence" value="ECO:0007669"/>
    <property type="project" value="GOC"/>
</dbReference>
<evidence type="ECO:0000259" key="1">
    <source>
        <dbReference type="Pfam" id="PF05050"/>
    </source>
</evidence>
<keyword evidence="2" id="KW-0808">Transferase</keyword>
<dbReference type="Gene3D" id="3.40.50.150">
    <property type="entry name" value="Vaccinia Virus protein VP39"/>
    <property type="match status" value="1"/>
</dbReference>
<proteinExistence type="predicted"/>
<dbReference type="RefSeq" id="WP_183525697.1">
    <property type="nucleotide sequence ID" value="NZ_JACIJM010000002.1"/>
</dbReference>
<dbReference type="SUPFAM" id="SSF53335">
    <property type="entry name" value="S-adenosyl-L-methionine-dependent methyltransferases"/>
    <property type="match status" value="1"/>
</dbReference>